<dbReference type="InterPro" id="IPR022275">
    <property type="entry name" value="NHPM_bacteriocin_SS_HylD"/>
</dbReference>
<dbReference type="Proteomes" id="UP000240259">
    <property type="component" value="Unassembled WGS sequence"/>
</dbReference>
<dbReference type="OrthoDB" id="8439633at2"/>
<dbReference type="SUPFAM" id="SSF51230">
    <property type="entry name" value="Single hybrid motif"/>
    <property type="match status" value="1"/>
</dbReference>
<keyword evidence="2 6" id="KW-0812">Transmembrane</keyword>
<evidence type="ECO:0000256" key="4">
    <source>
        <dbReference type="ARBA" id="ARBA00023136"/>
    </source>
</evidence>
<comment type="subcellular location">
    <subcellularLocation>
        <location evidence="1">Membrane</location>
        <topology evidence="1">Single-pass membrane protein</topology>
    </subcellularLocation>
</comment>
<evidence type="ECO:0000256" key="6">
    <source>
        <dbReference type="SAM" id="Phobius"/>
    </source>
</evidence>
<feature type="coiled-coil region" evidence="5">
    <location>
        <begin position="129"/>
        <end position="185"/>
    </location>
</feature>
<protein>
    <submittedName>
        <fullName evidence="7">NHLP bacteriocin system secretion protein</fullName>
    </submittedName>
</protein>
<accession>A0A2T4IKX1</accession>
<feature type="transmembrane region" description="Helical" evidence="6">
    <location>
        <begin position="57"/>
        <end position="76"/>
    </location>
</feature>
<dbReference type="Gene3D" id="2.40.50.100">
    <property type="match status" value="1"/>
</dbReference>
<evidence type="ECO:0000313" key="7">
    <source>
        <dbReference type="EMBL" id="PTE06297.1"/>
    </source>
</evidence>
<dbReference type="InterPro" id="IPR011053">
    <property type="entry name" value="Single_hybrid_motif"/>
</dbReference>
<keyword evidence="5" id="KW-0175">Coiled coil</keyword>
<name>A0A2T4IKX1_9HYPH</name>
<evidence type="ECO:0000256" key="3">
    <source>
        <dbReference type="ARBA" id="ARBA00022989"/>
    </source>
</evidence>
<dbReference type="AlphaFoldDB" id="A0A2T4IKX1"/>
<dbReference type="GO" id="GO:0016020">
    <property type="term" value="C:membrane"/>
    <property type="evidence" value="ECO:0007669"/>
    <property type="project" value="UniProtKB-SubCell"/>
</dbReference>
<dbReference type="PANTHER" id="PTHR30386">
    <property type="entry name" value="MEMBRANE FUSION SUBUNIT OF EMRAB-TOLC MULTIDRUG EFFLUX PUMP"/>
    <property type="match status" value="1"/>
</dbReference>
<sequence>MRTTAICIFAGRQPLVFSAAWGEKMLKPVTTSAESPRALRDPEHLNQAIQLTSRSTWILLVALALFVAGAVAWGFLGRLAFHAKGQGVILLDRSVVADVVARTGGTVAQIHVKPGDMVTLGDLLVTVKLDEVAERLEQARIAVQAQRAESENYDKTSHADVERRRQTLNQEISSLKASLADAEKNREMIQGLYEGFVTEVKRGFATRIQEQLEFDRLIDVQRSIRQMTDQIRKLQTEEIEFEDLVHRSLTELRIKVIDAEASYRDLQVQFKVGSAIRSPVDGTVSEITTQPNATVAAGMNLITVESGTLERRRMIVHAYLPIDQGKRVVPGMHALISPSSIDEQIYGSIRGQVSQVSLLPVSRGDLLAVLGNEALVNTMMGAGAPVRIEIELEADPDTRDGLHWTSAARPLTEVTPGTTAAVKIVVDRVNPLSLVLPIVRTWTQL</sequence>
<dbReference type="PANTHER" id="PTHR30386:SF26">
    <property type="entry name" value="TRANSPORT PROTEIN COMB"/>
    <property type="match status" value="1"/>
</dbReference>
<reference evidence="7 8" key="1">
    <citation type="submission" date="2018-03" db="EMBL/GenBank/DDBJ databases">
        <title>Genome sequence of the symbiotic type strain Mesorhizobium helmanticense CSLC115NT isolated from Lotus corniculatus nodules.</title>
        <authorList>
            <person name="Sannazzaro A.I."/>
            <person name="Torres Tejerizo G.A."/>
            <person name="Dip D."/>
            <person name="Caballero M."/>
            <person name="Pistorio M."/>
            <person name="Estrella M.J."/>
        </authorList>
    </citation>
    <scope>NUCLEOTIDE SEQUENCE [LARGE SCALE GENOMIC DNA]</scope>
    <source>
        <strain evidence="7 8">CSLC115N</strain>
    </source>
</reference>
<evidence type="ECO:0000256" key="2">
    <source>
        <dbReference type="ARBA" id="ARBA00022692"/>
    </source>
</evidence>
<keyword evidence="8" id="KW-1185">Reference proteome</keyword>
<keyword evidence="3 6" id="KW-1133">Transmembrane helix</keyword>
<evidence type="ECO:0000256" key="5">
    <source>
        <dbReference type="SAM" id="Coils"/>
    </source>
</evidence>
<dbReference type="NCBIfam" id="TIGR03794">
    <property type="entry name" value="NHLM_micro_HlyD"/>
    <property type="match status" value="1"/>
</dbReference>
<evidence type="ECO:0000256" key="1">
    <source>
        <dbReference type="ARBA" id="ARBA00004167"/>
    </source>
</evidence>
<comment type="caution">
    <text evidence="7">The sequence shown here is derived from an EMBL/GenBank/DDBJ whole genome shotgun (WGS) entry which is preliminary data.</text>
</comment>
<gene>
    <name evidence="7" type="ORF">C9427_32385</name>
</gene>
<proteinExistence type="predicted"/>
<feature type="coiled-coil region" evidence="5">
    <location>
        <begin position="217"/>
        <end position="269"/>
    </location>
</feature>
<keyword evidence="4 6" id="KW-0472">Membrane</keyword>
<evidence type="ECO:0000313" key="8">
    <source>
        <dbReference type="Proteomes" id="UP000240259"/>
    </source>
</evidence>
<organism evidence="7 8">
    <name type="scientific">Mesorhizobium helmanticense</name>
    <dbReference type="NCBI Taxonomy" id="1776423"/>
    <lineage>
        <taxon>Bacteria</taxon>
        <taxon>Pseudomonadati</taxon>
        <taxon>Pseudomonadota</taxon>
        <taxon>Alphaproteobacteria</taxon>
        <taxon>Hyphomicrobiales</taxon>
        <taxon>Phyllobacteriaceae</taxon>
        <taxon>Mesorhizobium</taxon>
    </lineage>
</organism>
<dbReference type="EMBL" id="PZJX01000075">
    <property type="protein sequence ID" value="PTE06297.1"/>
    <property type="molecule type" value="Genomic_DNA"/>
</dbReference>
<dbReference type="InterPro" id="IPR050739">
    <property type="entry name" value="MFP"/>
</dbReference>